<dbReference type="InterPro" id="IPR000192">
    <property type="entry name" value="Aminotrans_V_dom"/>
</dbReference>
<feature type="modified residue" description="N6-(pyridoxal phosphate)lysine" evidence="11">
    <location>
        <position position="204"/>
    </location>
</feature>
<keyword evidence="3 11" id="KW-0963">Cytoplasm</keyword>
<keyword evidence="15" id="KW-1185">Reference proteome</keyword>
<dbReference type="PANTHER" id="PTHR11601">
    <property type="entry name" value="CYSTEINE DESULFURYLASE FAMILY MEMBER"/>
    <property type="match status" value="1"/>
</dbReference>
<dbReference type="InterPro" id="IPR015424">
    <property type="entry name" value="PyrdxlP-dep_Trfase"/>
</dbReference>
<dbReference type="Gene3D" id="3.90.1150.10">
    <property type="entry name" value="Aspartate Aminotransferase, domain 1"/>
    <property type="match status" value="1"/>
</dbReference>
<keyword evidence="8 11" id="KW-0408">Iron</keyword>
<accession>A0A1M4VCK4</accession>
<feature type="binding site" description="via persulfide group" evidence="11">
    <location>
        <position position="327"/>
    </location>
    <ligand>
        <name>[2Fe-2S] cluster</name>
        <dbReference type="ChEBI" id="CHEBI:190135"/>
        <note>ligand shared with IscU</note>
    </ligand>
</feature>
<evidence type="ECO:0000256" key="5">
    <source>
        <dbReference type="ARBA" id="ARBA00022714"/>
    </source>
</evidence>
<name>A0A1M4VCK4_9CLOT</name>
<dbReference type="InterPro" id="IPR010240">
    <property type="entry name" value="Cys_deSase_IscS"/>
</dbReference>
<comment type="caution">
    <text evidence="11">Lacks conserved residue(s) required for the propagation of feature annotation.</text>
</comment>
<gene>
    <name evidence="11" type="primary">iscS</name>
    <name evidence="14" type="ORF">SAMN02746091_00866</name>
</gene>
<evidence type="ECO:0000256" key="3">
    <source>
        <dbReference type="ARBA" id="ARBA00022490"/>
    </source>
</evidence>
<keyword evidence="5 11" id="KW-0001">2Fe-2S</keyword>
<evidence type="ECO:0000256" key="4">
    <source>
        <dbReference type="ARBA" id="ARBA00022679"/>
    </source>
</evidence>
<dbReference type="FunFam" id="3.40.640.10:FF:000003">
    <property type="entry name" value="Cysteine desulfurase IscS"/>
    <property type="match status" value="1"/>
</dbReference>
<dbReference type="PROSITE" id="PS00595">
    <property type="entry name" value="AA_TRANSFER_CLASS_5"/>
    <property type="match status" value="1"/>
</dbReference>
<dbReference type="AlphaFoldDB" id="A0A1M4VCK4"/>
<comment type="cofactor">
    <cofactor evidence="1 11 12">
        <name>pyridoxal 5'-phosphate</name>
        <dbReference type="ChEBI" id="CHEBI:597326"/>
    </cofactor>
</comment>
<dbReference type="NCBIfam" id="NF002806">
    <property type="entry name" value="PRK02948.1"/>
    <property type="match status" value="1"/>
</dbReference>
<keyword evidence="6 11" id="KW-0479">Metal-binding</keyword>
<dbReference type="GO" id="GO:1990221">
    <property type="term" value="C:L-cysteine desulfurase complex"/>
    <property type="evidence" value="ECO:0007669"/>
    <property type="project" value="UniProtKB-ARBA"/>
</dbReference>
<comment type="function">
    <text evidence="11">Master enzyme that delivers sulfur to a number of partners involved in Fe-S cluster assembly, tRNA modification or cofactor biosynthesis. Catalyzes the removal of elemental sulfur atoms from cysteine to produce alanine. Functions as a sulfur delivery protein for Fe-S cluster synthesis onto IscU, an Fe-S scaffold assembly protein, as well as other S acceptor proteins.</text>
</comment>
<keyword evidence="9 11" id="KW-0411">Iron-sulfur</keyword>
<feature type="binding site" evidence="11">
    <location>
        <position position="181"/>
    </location>
    <ligand>
        <name>pyridoxal 5'-phosphate</name>
        <dbReference type="ChEBI" id="CHEBI:597326"/>
    </ligand>
</feature>
<dbReference type="GO" id="GO:0030170">
    <property type="term" value="F:pyridoxal phosphate binding"/>
    <property type="evidence" value="ECO:0007669"/>
    <property type="project" value="UniProtKB-UniRule"/>
</dbReference>
<proteinExistence type="inferred from homology"/>
<evidence type="ECO:0000256" key="11">
    <source>
        <dbReference type="HAMAP-Rule" id="MF_00331"/>
    </source>
</evidence>
<dbReference type="EMBL" id="FQVG01000011">
    <property type="protein sequence ID" value="SHE66679.1"/>
    <property type="molecule type" value="Genomic_DNA"/>
</dbReference>
<comment type="subcellular location">
    <subcellularLocation>
        <location evidence="11">Cytoplasm</location>
    </subcellularLocation>
</comment>
<evidence type="ECO:0000313" key="14">
    <source>
        <dbReference type="EMBL" id="SHE66679.1"/>
    </source>
</evidence>
<dbReference type="InterPro" id="IPR015421">
    <property type="entry name" value="PyrdxlP-dep_Trfase_major"/>
</dbReference>
<reference evidence="15" key="1">
    <citation type="submission" date="2016-11" db="EMBL/GenBank/DDBJ databases">
        <authorList>
            <person name="Varghese N."/>
            <person name="Submissions S."/>
        </authorList>
    </citation>
    <scope>NUCLEOTIDE SEQUENCE [LARGE SCALE GENOMIC DNA]</scope>
    <source>
        <strain evidence="15">DSM 10124</strain>
    </source>
</reference>
<protein>
    <recommendedName>
        <fullName evidence="11">Cysteine desulfurase IscS</fullName>
        <ecNumber evidence="11">2.8.1.7</ecNumber>
    </recommendedName>
</protein>
<evidence type="ECO:0000256" key="1">
    <source>
        <dbReference type="ARBA" id="ARBA00001933"/>
    </source>
</evidence>
<dbReference type="PIRSF" id="PIRSF005572">
    <property type="entry name" value="NifS"/>
    <property type="match status" value="1"/>
</dbReference>
<evidence type="ECO:0000256" key="2">
    <source>
        <dbReference type="ARBA" id="ARBA00006490"/>
    </source>
</evidence>
<dbReference type="NCBIfam" id="TIGR03402">
    <property type="entry name" value="FeS_nifS"/>
    <property type="match status" value="1"/>
</dbReference>
<dbReference type="GO" id="GO:0044571">
    <property type="term" value="P:[2Fe-2S] cluster assembly"/>
    <property type="evidence" value="ECO:0007669"/>
    <property type="project" value="UniProtKB-UniRule"/>
</dbReference>
<organism evidence="14 15">
    <name type="scientific">Caloramator proteoclasticus DSM 10124</name>
    <dbReference type="NCBI Taxonomy" id="1121262"/>
    <lineage>
        <taxon>Bacteria</taxon>
        <taxon>Bacillati</taxon>
        <taxon>Bacillota</taxon>
        <taxon>Clostridia</taxon>
        <taxon>Eubacteriales</taxon>
        <taxon>Clostridiaceae</taxon>
        <taxon>Caloramator</taxon>
    </lineage>
</organism>
<comment type="catalytic activity">
    <reaction evidence="10 11">
        <text>(sulfur carrier)-H + L-cysteine = (sulfur carrier)-SH + L-alanine</text>
        <dbReference type="Rhea" id="RHEA:43892"/>
        <dbReference type="Rhea" id="RHEA-COMP:14737"/>
        <dbReference type="Rhea" id="RHEA-COMP:14739"/>
        <dbReference type="ChEBI" id="CHEBI:29917"/>
        <dbReference type="ChEBI" id="CHEBI:35235"/>
        <dbReference type="ChEBI" id="CHEBI:57972"/>
        <dbReference type="ChEBI" id="CHEBI:64428"/>
        <dbReference type="EC" id="2.8.1.7"/>
    </reaction>
</comment>
<evidence type="ECO:0000313" key="15">
    <source>
        <dbReference type="Proteomes" id="UP000184423"/>
    </source>
</evidence>
<dbReference type="GO" id="GO:0046872">
    <property type="term" value="F:metal ion binding"/>
    <property type="evidence" value="ECO:0007669"/>
    <property type="project" value="UniProtKB-KW"/>
</dbReference>
<dbReference type="SUPFAM" id="SSF53383">
    <property type="entry name" value="PLP-dependent transferases"/>
    <property type="match status" value="1"/>
</dbReference>
<dbReference type="InterPro" id="IPR017772">
    <property type="entry name" value="Cys_deSase_NifS_bac/arc"/>
</dbReference>
<comment type="pathway">
    <text evidence="11">Cofactor biosynthesis; iron-sulfur cluster biosynthesis.</text>
</comment>
<dbReference type="RefSeq" id="WP_073248061.1">
    <property type="nucleotide sequence ID" value="NZ_FQVG01000011.1"/>
</dbReference>
<comment type="similarity">
    <text evidence="2 11">Belongs to the class-V pyridoxal-phosphate-dependent aminotransferase family. NifS/IscS subfamily.</text>
</comment>
<feature type="domain" description="Aminotransferase class V" evidence="13">
    <location>
        <begin position="6"/>
        <end position="368"/>
    </location>
</feature>
<dbReference type="GO" id="GO:0006520">
    <property type="term" value="P:amino acid metabolic process"/>
    <property type="evidence" value="ECO:0007669"/>
    <property type="project" value="InterPro"/>
</dbReference>
<evidence type="ECO:0000256" key="10">
    <source>
        <dbReference type="ARBA" id="ARBA00050776"/>
    </source>
</evidence>
<feature type="binding site" evidence="11">
    <location>
        <position position="239"/>
    </location>
    <ligand>
        <name>pyridoxal 5'-phosphate</name>
        <dbReference type="ChEBI" id="CHEBI:597326"/>
    </ligand>
</feature>
<dbReference type="Pfam" id="PF00266">
    <property type="entry name" value="Aminotran_5"/>
    <property type="match status" value="1"/>
</dbReference>
<feature type="binding site" evidence="11">
    <location>
        <position position="153"/>
    </location>
    <ligand>
        <name>pyridoxal 5'-phosphate</name>
        <dbReference type="ChEBI" id="CHEBI:597326"/>
    </ligand>
</feature>
<comment type="subunit">
    <text evidence="11">Homodimer. Forms a heterotetramer with IscU, interacts with other sulfur acceptors.</text>
</comment>
<keyword evidence="4 11" id="KW-0808">Transferase</keyword>
<dbReference type="Gene3D" id="3.40.640.10">
    <property type="entry name" value="Type I PLP-dependent aspartate aminotransferase-like (Major domain)"/>
    <property type="match status" value="1"/>
</dbReference>
<dbReference type="GO" id="GO:0051537">
    <property type="term" value="F:2 iron, 2 sulfur cluster binding"/>
    <property type="evidence" value="ECO:0007669"/>
    <property type="project" value="UniProtKB-UniRule"/>
</dbReference>
<dbReference type="InterPro" id="IPR016454">
    <property type="entry name" value="Cysteine_dSase"/>
</dbReference>
<keyword evidence="7 11" id="KW-0663">Pyridoxal phosphate</keyword>
<dbReference type="Gene3D" id="1.10.260.50">
    <property type="match status" value="1"/>
</dbReference>
<evidence type="ECO:0000259" key="13">
    <source>
        <dbReference type="Pfam" id="PF00266"/>
    </source>
</evidence>
<dbReference type="HAMAP" id="MF_00331">
    <property type="entry name" value="Cys_desulf_IscS"/>
    <property type="match status" value="1"/>
</dbReference>
<evidence type="ECO:0000256" key="6">
    <source>
        <dbReference type="ARBA" id="ARBA00022723"/>
    </source>
</evidence>
<dbReference type="EC" id="2.8.1.7" evidence="11"/>
<feature type="binding site" evidence="11">
    <location>
        <begin position="73"/>
        <end position="74"/>
    </location>
    <ligand>
        <name>pyridoxal 5'-phosphate</name>
        <dbReference type="ChEBI" id="CHEBI:597326"/>
    </ligand>
</feature>
<evidence type="ECO:0000256" key="9">
    <source>
        <dbReference type="ARBA" id="ARBA00023014"/>
    </source>
</evidence>
<feature type="active site" description="Cysteine persulfide intermediate" evidence="11">
    <location>
        <position position="327"/>
    </location>
</feature>
<evidence type="ECO:0000256" key="12">
    <source>
        <dbReference type="RuleBase" id="RU004504"/>
    </source>
</evidence>
<dbReference type="Proteomes" id="UP000184423">
    <property type="component" value="Unassembled WGS sequence"/>
</dbReference>
<dbReference type="InterPro" id="IPR020578">
    <property type="entry name" value="Aminotrans_V_PyrdxlP_BS"/>
</dbReference>
<dbReference type="GO" id="GO:0031071">
    <property type="term" value="F:cysteine desulfurase activity"/>
    <property type="evidence" value="ECO:0007669"/>
    <property type="project" value="UniProtKB-UniRule"/>
</dbReference>
<dbReference type="InterPro" id="IPR015422">
    <property type="entry name" value="PyrdxlP-dep_Trfase_small"/>
</dbReference>
<dbReference type="PANTHER" id="PTHR11601:SF34">
    <property type="entry name" value="CYSTEINE DESULFURASE"/>
    <property type="match status" value="1"/>
</dbReference>
<evidence type="ECO:0000256" key="7">
    <source>
        <dbReference type="ARBA" id="ARBA00022898"/>
    </source>
</evidence>
<sequence>MEKRFVYMDHAATTYTKPEVLEAMMPYFTEQFGNASSIYNFGRRSKAAIEEAREKVAKALNALPDEIYFTGGGSEADNWAIKGVAFANRNKGNHIITTKIEHHAVLHTCEYLEKQGFEVTYLDVDEYGLINLEDLKNAITDKTILITIMFANNEIGTIQPIAEIGKIARERGIYFHTDAVQAVGNVEIDVKEMNIDMLSLAGHKFYGPKGVGALYIRKGVKIDNLIHGGGQERKRRAGTENLPGIVGLARAIELATSNIEEHNRKIKSMRDRLLKGIMDKIPYTKLNGHPEKRLPGNINVSFQFIEGESLLLLLDHYGICASTGSACSSGSLDPSHVLMAIGLPHEIAHGSLRLSLGDLNKEEDVDYVLEVLPQIVQRLRDMSPLYESFIKEGGK</sequence>
<dbReference type="UniPathway" id="UPA00266"/>
<evidence type="ECO:0000256" key="8">
    <source>
        <dbReference type="ARBA" id="ARBA00023004"/>
    </source>
</evidence>